<evidence type="ECO:0000313" key="1">
    <source>
        <dbReference type="EMBL" id="KKN57099.1"/>
    </source>
</evidence>
<dbReference type="EMBL" id="LAZR01000819">
    <property type="protein sequence ID" value="KKN57099.1"/>
    <property type="molecule type" value="Genomic_DNA"/>
</dbReference>
<accession>A0A0F9RQY3</accession>
<sequence length="127" mass="13744">MGASQVQEYFYVIEIELTAGTGAAISTTPAQAIGSEPFVWEQLGAYWNTTNGNWQIRVSDNGANKFFSSMEWKVAALIGVDQRPFELPVPWTFMPGGAIMVEATNDGTGTDTLFLSFIGKRLASAAL</sequence>
<gene>
    <name evidence="1" type="ORF">LCGC14_0565710</name>
</gene>
<name>A0A0F9RQY3_9ZZZZ</name>
<dbReference type="AlphaFoldDB" id="A0A0F9RQY3"/>
<evidence type="ECO:0008006" key="2">
    <source>
        <dbReference type="Google" id="ProtNLM"/>
    </source>
</evidence>
<proteinExistence type="predicted"/>
<comment type="caution">
    <text evidence="1">The sequence shown here is derived from an EMBL/GenBank/DDBJ whole genome shotgun (WGS) entry which is preliminary data.</text>
</comment>
<protein>
    <recommendedName>
        <fullName evidence="2">P/Homo B domain-containing protein</fullName>
    </recommendedName>
</protein>
<organism evidence="1">
    <name type="scientific">marine sediment metagenome</name>
    <dbReference type="NCBI Taxonomy" id="412755"/>
    <lineage>
        <taxon>unclassified sequences</taxon>
        <taxon>metagenomes</taxon>
        <taxon>ecological metagenomes</taxon>
    </lineage>
</organism>
<reference evidence="1" key="1">
    <citation type="journal article" date="2015" name="Nature">
        <title>Complex archaea that bridge the gap between prokaryotes and eukaryotes.</title>
        <authorList>
            <person name="Spang A."/>
            <person name="Saw J.H."/>
            <person name="Jorgensen S.L."/>
            <person name="Zaremba-Niedzwiedzka K."/>
            <person name="Martijn J."/>
            <person name="Lind A.E."/>
            <person name="van Eijk R."/>
            <person name="Schleper C."/>
            <person name="Guy L."/>
            <person name="Ettema T.J."/>
        </authorList>
    </citation>
    <scope>NUCLEOTIDE SEQUENCE</scope>
</reference>